<dbReference type="EMBL" id="JAMBOP010000007">
    <property type="protein sequence ID" value="MCM3735740.1"/>
    <property type="molecule type" value="Genomic_DNA"/>
</dbReference>
<reference evidence="1" key="1">
    <citation type="submission" date="2022-05" db="EMBL/GenBank/DDBJ databases">
        <title>Comparative Genomics of Spacecraft Associated Microbes.</title>
        <authorList>
            <person name="Tran M.T."/>
            <person name="Wright A."/>
            <person name="Seuylemezian A."/>
            <person name="Eisen J."/>
            <person name="Coil D."/>
        </authorList>
    </citation>
    <scope>NUCLEOTIDE SEQUENCE</scope>
    <source>
        <strain evidence="1">FAIRING 10M-2.2</strain>
    </source>
</reference>
<organism evidence="1 2">
    <name type="scientific">Bacillus cytotoxicus</name>
    <dbReference type="NCBI Taxonomy" id="580165"/>
    <lineage>
        <taxon>Bacteria</taxon>
        <taxon>Bacillati</taxon>
        <taxon>Bacillota</taxon>
        <taxon>Bacilli</taxon>
        <taxon>Bacillales</taxon>
        <taxon>Bacillaceae</taxon>
        <taxon>Bacillus</taxon>
        <taxon>Bacillus cereus group</taxon>
    </lineage>
</organism>
<protein>
    <submittedName>
        <fullName evidence="1">Uncharacterized protein</fullName>
    </submittedName>
</protein>
<evidence type="ECO:0000313" key="2">
    <source>
        <dbReference type="Proteomes" id="UP001202289"/>
    </source>
</evidence>
<accession>A0ACC6A4F8</accession>
<name>A0ACC6A4F8_9BACI</name>
<gene>
    <name evidence="1" type="ORF">M3215_07895</name>
</gene>
<dbReference type="Proteomes" id="UP001202289">
    <property type="component" value="Unassembled WGS sequence"/>
</dbReference>
<comment type="caution">
    <text evidence="1">The sequence shown here is derived from an EMBL/GenBank/DDBJ whole genome shotgun (WGS) entry which is preliminary data.</text>
</comment>
<evidence type="ECO:0000313" key="1">
    <source>
        <dbReference type="EMBL" id="MCM3735740.1"/>
    </source>
</evidence>
<proteinExistence type="predicted"/>
<sequence>MKKVFKSLTFVMMVGLLMSILTGCSNPKDTVQEFLTAIQKGDFEKASTFVYASDRGYDFSKLNKKEDGIEGKAVFNAIVKNYKFEKPEQVSKEEDKAKVKVKITSVDMAVATTKTIGEIMPMAFASAFSENKEQSDKAMDQMMTTTLVKNLSDKDAAMATREVTLNLKKDKDGNYKIVSDENLQEALLANSKSIDKMFGNK</sequence>
<keyword evidence="2" id="KW-1185">Reference proteome</keyword>